<dbReference type="KEGG" id="xba:C7S18_06335"/>
<protein>
    <submittedName>
        <fullName evidence="1">Uncharacterized protein</fullName>
    </submittedName>
</protein>
<keyword evidence="2" id="KW-1185">Reference proteome</keyword>
<sequence>MSSLHTAILGIFVAAGVLSGCSKDEPIPLNASECAQMKEKQQKMMLAEIKQEYQTGLEGAKVEVQIDCNNLDKHARMNYECTMSSDTMEEFGKCQAENYSP</sequence>
<dbReference type="EMBL" id="CP027860">
    <property type="protein sequence ID" value="AVP96841.1"/>
    <property type="molecule type" value="Genomic_DNA"/>
</dbReference>
<dbReference type="RefSeq" id="WP_106890767.1">
    <property type="nucleotide sequence ID" value="NZ_CP027860.1"/>
</dbReference>
<gene>
    <name evidence="1" type="ORF">C7S18_06335</name>
</gene>
<reference evidence="1 2" key="1">
    <citation type="submission" date="2018-03" db="EMBL/GenBank/DDBJ databases">
        <title>Ahniella affigens gen. nov., sp. nov., a gammaproteobacterium isolated from sandy soil near a stream.</title>
        <authorList>
            <person name="Ko Y."/>
            <person name="Kim J.-H."/>
        </authorList>
    </citation>
    <scope>NUCLEOTIDE SEQUENCE [LARGE SCALE GENOMIC DNA]</scope>
    <source>
        <strain evidence="1 2">D13</strain>
    </source>
</reference>
<name>A0A2P1PPR8_9GAMM</name>
<dbReference type="AlphaFoldDB" id="A0A2P1PPR8"/>
<dbReference type="Proteomes" id="UP000241074">
    <property type="component" value="Chromosome"/>
</dbReference>
<organism evidence="1 2">
    <name type="scientific">Ahniella affigens</name>
    <dbReference type="NCBI Taxonomy" id="2021234"/>
    <lineage>
        <taxon>Bacteria</taxon>
        <taxon>Pseudomonadati</taxon>
        <taxon>Pseudomonadota</taxon>
        <taxon>Gammaproteobacteria</taxon>
        <taxon>Lysobacterales</taxon>
        <taxon>Rhodanobacteraceae</taxon>
        <taxon>Ahniella</taxon>
    </lineage>
</organism>
<accession>A0A2P1PPR8</accession>
<reference evidence="1 2" key="2">
    <citation type="submission" date="2018-03" db="EMBL/GenBank/DDBJ databases">
        <authorList>
            <person name="Keele B.F."/>
        </authorList>
    </citation>
    <scope>NUCLEOTIDE SEQUENCE [LARGE SCALE GENOMIC DNA]</scope>
    <source>
        <strain evidence="1 2">D13</strain>
    </source>
</reference>
<dbReference type="OrthoDB" id="10003199at2"/>
<proteinExistence type="predicted"/>
<evidence type="ECO:0000313" key="1">
    <source>
        <dbReference type="EMBL" id="AVP96841.1"/>
    </source>
</evidence>
<evidence type="ECO:0000313" key="2">
    <source>
        <dbReference type="Proteomes" id="UP000241074"/>
    </source>
</evidence>